<evidence type="ECO:0000256" key="1">
    <source>
        <dbReference type="ARBA" id="ARBA00004871"/>
    </source>
</evidence>
<dbReference type="GO" id="GO:0005829">
    <property type="term" value="C:cytosol"/>
    <property type="evidence" value="ECO:0007669"/>
    <property type="project" value="TreeGrafter"/>
</dbReference>
<keyword evidence="6 8" id="KW-0057">Aromatic amino acid biosynthesis</keyword>
<evidence type="ECO:0000256" key="4">
    <source>
        <dbReference type="ARBA" id="ARBA00022857"/>
    </source>
</evidence>
<comment type="subunit">
    <text evidence="8">Homodimer.</text>
</comment>
<dbReference type="GO" id="GO:0008652">
    <property type="term" value="P:amino acid biosynthetic process"/>
    <property type="evidence" value="ECO:0007669"/>
    <property type="project" value="UniProtKB-KW"/>
</dbReference>
<dbReference type="GO" id="GO:0019632">
    <property type="term" value="P:shikimate metabolic process"/>
    <property type="evidence" value="ECO:0007669"/>
    <property type="project" value="InterPro"/>
</dbReference>
<feature type="domain" description="SDH C-terminal" evidence="11">
    <location>
        <begin position="249"/>
        <end position="269"/>
    </location>
</feature>
<dbReference type="InterPro" id="IPR011342">
    <property type="entry name" value="Shikimate_DH"/>
</dbReference>
<feature type="binding site" evidence="8">
    <location>
        <position position="96"/>
    </location>
    <ligand>
        <name>shikimate</name>
        <dbReference type="ChEBI" id="CHEBI:36208"/>
    </ligand>
</feature>
<keyword evidence="5 8" id="KW-0560">Oxidoreductase</keyword>
<dbReference type="EC" id="1.1.1.25" evidence="2 8"/>
<feature type="domain" description="Quinate/shikimate 5-dehydrogenase/glutamyl-tRNA reductase" evidence="9">
    <location>
        <begin position="133"/>
        <end position="201"/>
    </location>
</feature>
<dbReference type="InterPro" id="IPR046346">
    <property type="entry name" value="Aminoacid_DH-like_N_sf"/>
</dbReference>
<dbReference type="GO" id="GO:0009423">
    <property type="term" value="P:chorismate biosynthetic process"/>
    <property type="evidence" value="ECO:0007669"/>
    <property type="project" value="UniProtKB-UniRule"/>
</dbReference>
<dbReference type="InterPro" id="IPR006151">
    <property type="entry name" value="Shikm_DH/Glu-tRNA_Rdtase"/>
</dbReference>
<reference evidence="12" key="1">
    <citation type="submission" date="2022-11" db="EMBL/GenBank/DDBJ databases">
        <title>Biodiversity and phylogenetic relationships of bacteria.</title>
        <authorList>
            <person name="Machado R.A.R."/>
            <person name="Bhat A."/>
            <person name="Loulou A."/>
            <person name="Kallel S."/>
        </authorList>
    </citation>
    <scope>NUCLEOTIDE SEQUENCE</scope>
    <source>
        <strain evidence="12">K-TC2</strain>
    </source>
</reference>
<feature type="domain" description="Shikimate dehydrogenase substrate binding N-terminal" evidence="10">
    <location>
        <begin position="16"/>
        <end position="98"/>
    </location>
</feature>
<feature type="binding site" evidence="8">
    <location>
        <position position="111"/>
    </location>
    <ligand>
        <name>shikimate</name>
        <dbReference type="ChEBI" id="CHEBI:36208"/>
    </ligand>
</feature>
<dbReference type="Gene3D" id="3.40.50.10860">
    <property type="entry name" value="Leucine Dehydrogenase, chain A, domain 1"/>
    <property type="match status" value="1"/>
</dbReference>
<dbReference type="NCBIfam" id="NF001312">
    <property type="entry name" value="PRK00258.1-4"/>
    <property type="match status" value="1"/>
</dbReference>
<dbReference type="RefSeq" id="WP_266336611.1">
    <property type="nucleotide sequence ID" value="NZ_JAPKNK010000001.1"/>
</dbReference>
<dbReference type="SUPFAM" id="SSF53223">
    <property type="entry name" value="Aminoacid dehydrogenase-like, N-terminal domain"/>
    <property type="match status" value="1"/>
</dbReference>
<dbReference type="NCBIfam" id="TIGR00507">
    <property type="entry name" value="aroE"/>
    <property type="match status" value="1"/>
</dbReference>
<keyword evidence="3 8" id="KW-0028">Amino-acid biosynthesis</keyword>
<dbReference type="GO" id="GO:0004764">
    <property type="term" value="F:shikimate 3-dehydrogenase (NADP+) activity"/>
    <property type="evidence" value="ECO:0007669"/>
    <property type="project" value="UniProtKB-UniRule"/>
</dbReference>
<dbReference type="PANTHER" id="PTHR21089">
    <property type="entry name" value="SHIKIMATE DEHYDROGENASE"/>
    <property type="match status" value="1"/>
</dbReference>
<gene>
    <name evidence="8" type="primary">aroE</name>
    <name evidence="12" type="ORF">OSH07_00300</name>
</gene>
<comment type="pathway">
    <text evidence="1 8">Metabolic intermediate biosynthesis; chorismate biosynthesis; chorismate from D-erythrose 4-phosphate and phosphoenolpyruvate: step 4/7.</text>
</comment>
<feature type="binding site" evidence="8">
    <location>
        <begin position="24"/>
        <end position="26"/>
    </location>
    <ligand>
        <name>shikimate</name>
        <dbReference type="ChEBI" id="CHEBI:36208"/>
    </ligand>
</feature>
<protein>
    <recommendedName>
        <fullName evidence="2 8">Shikimate dehydrogenase (NADP(+))</fullName>
        <shortName evidence="8">SDH</shortName>
        <ecNumber evidence="2 8">1.1.1.25</ecNumber>
    </recommendedName>
</protein>
<proteinExistence type="inferred from homology"/>
<evidence type="ECO:0000259" key="9">
    <source>
        <dbReference type="Pfam" id="PF01488"/>
    </source>
</evidence>
<feature type="binding site" evidence="8">
    <location>
        <begin position="137"/>
        <end position="141"/>
    </location>
    <ligand>
        <name>NADP(+)</name>
        <dbReference type="ChEBI" id="CHEBI:58349"/>
    </ligand>
</feature>
<dbReference type="InterPro" id="IPR013708">
    <property type="entry name" value="Shikimate_DH-bd_N"/>
</dbReference>
<comment type="caution">
    <text evidence="12">The sequence shown here is derived from an EMBL/GenBank/DDBJ whole genome shotgun (WGS) entry which is preliminary data.</text>
</comment>
<evidence type="ECO:0000256" key="3">
    <source>
        <dbReference type="ARBA" id="ARBA00022605"/>
    </source>
</evidence>
<dbReference type="InterPro" id="IPR041121">
    <property type="entry name" value="SDH_C"/>
</dbReference>
<dbReference type="PANTHER" id="PTHR21089:SF1">
    <property type="entry name" value="BIFUNCTIONAL 3-DEHYDROQUINATE DEHYDRATASE_SHIKIMATE DEHYDROGENASE, CHLOROPLASTIC"/>
    <property type="match status" value="1"/>
</dbReference>
<dbReference type="Pfam" id="PF18317">
    <property type="entry name" value="SDH_C"/>
    <property type="match status" value="1"/>
</dbReference>
<feature type="active site" description="Proton acceptor" evidence="8">
    <location>
        <position position="75"/>
    </location>
</feature>
<evidence type="ECO:0000256" key="5">
    <source>
        <dbReference type="ARBA" id="ARBA00023002"/>
    </source>
</evidence>
<comment type="caution">
    <text evidence="8">Lacks conserved residue(s) required for the propagation of feature annotation.</text>
</comment>
<evidence type="ECO:0000256" key="2">
    <source>
        <dbReference type="ARBA" id="ARBA00012962"/>
    </source>
</evidence>
<evidence type="ECO:0000313" key="13">
    <source>
        <dbReference type="Proteomes" id="UP001144805"/>
    </source>
</evidence>
<dbReference type="GO" id="GO:0009073">
    <property type="term" value="P:aromatic amino acid family biosynthetic process"/>
    <property type="evidence" value="ECO:0007669"/>
    <property type="project" value="UniProtKB-KW"/>
</dbReference>
<dbReference type="Proteomes" id="UP001144805">
    <property type="component" value="Unassembled WGS sequence"/>
</dbReference>
<dbReference type="HAMAP" id="MF_00222">
    <property type="entry name" value="Shikimate_DH_AroE"/>
    <property type="match status" value="1"/>
</dbReference>
<comment type="catalytic activity">
    <reaction evidence="7 8">
        <text>shikimate + NADP(+) = 3-dehydroshikimate + NADPH + H(+)</text>
        <dbReference type="Rhea" id="RHEA:17737"/>
        <dbReference type="ChEBI" id="CHEBI:15378"/>
        <dbReference type="ChEBI" id="CHEBI:16630"/>
        <dbReference type="ChEBI" id="CHEBI:36208"/>
        <dbReference type="ChEBI" id="CHEBI:57783"/>
        <dbReference type="ChEBI" id="CHEBI:58349"/>
        <dbReference type="EC" id="1.1.1.25"/>
    </reaction>
</comment>
<feature type="binding site" evidence="8">
    <location>
        <position position="71"/>
    </location>
    <ligand>
        <name>shikimate</name>
        <dbReference type="ChEBI" id="CHEBI:36208"/>
    </ligand>
</feature>
<dbReference type="InterPro" id="IPR022893">
    <property type="entry name" value="Shikimate_DH_fam"/>
</dbReference>
<evidence type="ECO:0000259" key="11">
    <source>
        <dbReference type="Pfam" id="PF18317"/>
    </source>
</evidence>
<evidence type="ECO:0000313" key="12">
    <source>
        <dbReference type="EMBL" id="MCX5567623.1"/>
    </source>
</evidence>
<name>A0A9X3DYA3_9HYPH</name>
<dbReference type="GO" id="GO:0050661">
    <property type="term" value="F:NADP binding"/>
    <property type="evidence" value="ECO:0007669"/>
    <property type="project" value="InterPro"/>
</dbReference>
<sequence length="292" mass="30843">MTTSASPTAAVPTACVIGWPVKHSRSPIIHRHWLSELGLAGDYVRHPVEPEQAAAFFAGFATGPFVGCNVTVPHKEVAFAAVDHADAVATALGAVNTVWLEDGRLMGSNTDAEGFIANLDHGAPGFDANPGAAIVLGAGGAARAVIWALQARGFAPIHVINRTRDRAEAMAERFGSDIHPAGWEDLPALLPQASLLVNTTSLGMEGQPPLVIDLAAARDDLLVTDIVYIPLETPLLKVARSRSLKTVDGLGMLLHQAVPGFERWFGRRPVVTPELRRLILADMGVTETGVAA</sequence>
<accession>A0A9X3DYA3</accession>
<feature type="binding site" evidence="8">
    <location>
        <begin position="161"/>
        <end position="166"/>
    </location>
    <ligand>
        <name>NADP(+)</name>
        <dbReference type="ChEBI" id="CHEBI:58349"/>
    </ligand>
</feature>
<dbReference type="EMBL" id="JAPKNK010000001">
    <property type="protein sequence ID" value="MCX5567623.1"/>
    <property type="molecule type" value="Genomic_DNA"/>
</dbReference>
<dbReference type="AlphaFoldDB" id="A0A9X3DYA3"/>
<keyword evidence="4 8" id="KW-0521">NADP</keyword>
<feature type="binding site" evidence="8">
    <location>
        <position position="249"/>
    </location>
    <ligand>
        <name>NADP(+)</name>
        <dbReference type="ChEBI" id="CHEBI:58349"/>
    </ligand>
</feature>
<dbReference type="CDD" id="cd01065">
    <property type="entry name" value="NAD_bind_Shikimate_DH"/>
    <property type="match status" value="1"/>
</dbReference>
<feature type="binding site" evidence="8">
    <location>
        <position position="228"/>
    </location>
    <ligand>
        <name>shikimate</name>
        <dbReference type="ChEBI" id="CHEBI:36208"/>
    </ligand>
</feature>
<comment type="similarity">
    <text evidence="8">Belongs to the shikimate dehydrogenase family.</text>
</comment>
<dbReference type="InterPro" id="IPR036291">
    <property type="entry name" value="NAD(P)-bd_dom_sf"/>
</dbReference>
<evidence type="ECO:0000259" key="10">
    <source>
        <dbReference type="Pfam" id="PF08501"/>
    </source>
</evidence>
<evidence type="ECO:0000256" key="8">
    <source>
        <dbReference type="HAMAP-Rule" id="MF_00222"/>
    </source>
</evidence>
<dbReference type="Pfam" id="PF01488">
    <property type="entry name" value="Shikimate_DH"/>
    <property type="match status" value="1"/>
</dbReference>
<dbReference type="Pfam" id="PF08501">
    <property type="entry name" value="Shikimate_dh_N"/>
    <property type="match status" value="1"/>
</dbReference>
<dbReference type="SUPFAM" id="SSF51735">
    <property type="entry name" value="NAD(P)-binding Rossmann-fold domains"/>
    <property type="match status" value="1"/>
</dbReference>
<feature type="binding site" evidence="8">
    <location>
        <position position="256"/>
    </location>
    <ligand>
        <name>shikimate</name>
        <dbReference type="ChEBI" id="CHEBI:36208"/>
    </ligand>
</feature>
<organism evidence="12 13">
    <name type="scientific">Kaistia nematophila</name>
    <dbReference type="NCBI Taxonomy" id="2994654"/>
    <lineage>
        <taxon>Bacteria</taxon>
        <taxon>Pseudomonadati</taxon>
        <taxon>Pseudomonadota</taxon>
        <taxon>Alphaproteobacteria</taxon>
        <taxon>Hyphomicrobiales</taxon>
        <taxon>Kaistiaceae</taxon>
        <taxon>Kaistia</taxon>
    </lineage>
</organism>
<comment type="function">
    <text evidence="8">Involved in the biosynthesis of the chorismate, which leads to the biosynthesis of aromatic amino acids. Catalyzes the reversible NADPH linked reduction of 3-dehydroshikimate (DHSA) to yield shikimate (SA).</text>
</comment>
<keyword evidence="13" id="KW-1185">Reference proteome</keyword>
<feature type="binding site" evidence="8">
    <location>
        <position position="226"/>
    </location>
    <ligand>
        <name>NADP(+)</name>
        <dbReference type="ChEBI" id="CHEBI:58349"/>
    </ligand>
</feature>
<evidence type="ECO:0000256" key="6">
    <source>
        <dbReference type="ARBA" id="ARBA00023141"/>
    </source>
</evidence>
<evidence type="ECO:0000256" key="7">
    <source>
        <dbReference type="ARBA" id="ARBA00049442"/>
    </source>
</evidence>
<dbReference type="Gene3D" id="3.40.50.720">
    <property type="entry name" value="NAD(P)-binding Rossmann-like Domain"/>
    <property type="match status" value="1"/>
</dbReference>